<dbReference type="AlphaFoldDB" id="A0A096PBT9"/>
<dbReference type="InParanoid" id="A0A096PBT9"/>
<reference evidence="7" key="1">
    <citation type="journal article" date="2006" name="Proc. Natl. Acad. Sci. U.S.A.">
        <title>Genome analysis of the smallest free-living eukaryote Ostreococcus tauri unveils many unique features.</title>
        <authorList>
            <person name="Derelle E."/>
            <person name="Ferraz C."/>
            <person name="Rombauts S."/>
            <person name="Rouze P."/>
            <person name="Worden A.Z."/>
            <person name="Robbens S."/>
            <person name="Partensky F."/>
            <person name="Degroeve S."/>
            <person name="Echeynie S."/>
            <person name="Cooke R."/>
            <person name="Saeys Y."/>
            <person name="Wuyts J."/>
            <person name="Jabbari K."/>
            <person name="Bowler C."/>
            <person name="Panaud O."/>
            <person name="Piegu B."/>
            <person name="Ball S.G."/>
            <person name="Ral J.-P."/>
            <person name="Bouget F.-Y."/>
            <person name="Piganeau G."/>
            <person name="De Baets B."/>
            <person name="Picard A."/>
            <person name="Delseny M."/>
            <person name="Demaille J."/>
            <person name="Van de Peer Y."/>
            <person name="Moreau H."/>
        </authorList>
    </citation>
    <scope>NUCLEOTIDE SEQUENCE [LARGE SCALE GENOMIC DNA]</scope>
    <source>
        <strain evidence="7">OTTH 0595 / CCAP 157/2 / RCC745</strain>
    </source>
</reference>
<dbReference type="Pfam" id="PF02042">
    <property type="entry name" value="RWP-RK"/>
    <property type="match status" value="1"/>
</dbReference>
<gene>
    <name evidence="6" type="ORF">OT_ostta14g01760</name>
</gene>
<dbReference type="EMBL" id="CAID01000014">
    <property type="protein sequence ID" value="CEG02098.1"/>
    <property type="molecule type" value="Genomic_DNA"/>
</dbReference>
<dbReference type="GO" id="GO:0003677">
    <property type="term" value="F:DNA binding"/>
    <property type="evidence" value="ECO:0007669"/>
    <property type="project" value="UniProtKB-KW"/>
</dbReference>
<name>A0A096PBT9_OSTTA</name>
<dbReference type="InterPro" id="IPR003035">
    <property type="entry name" value="RWP-RK_dom"/>
</dbReference>
<dbReference type="KEGG" id="ota:OT_ostta14g01760"/>
<dbReference type="PROSITE" id="PS51519">
    <property type="entry name" value="RWP_RK"/>
    <property type="match status" value="1"/>
</dbReference>
<keyword evidence="1" id="KW-0805">Transcription regulation</keyword>
<dbReference type="GeneID" id="9837919"/>
<proteinExistence type="predicted"/>
<keyword evidence="3" id="KW-0804">Transcription</keyword>
<evidence type="ECO:0000256" key="3">
    <source>
        <dbReference type="ARBA" id="ARBA00023163"/>
    </source>
</evidence>
<sequence>MITIARDGENDATRDMGLDCVYAHALLSADDAAIELGFGTTTFKKRLRQLGVRRWPGRQFAGVLKCYEYIVTVLNSMFESFEHSVRGFDLSEGTDTLNFVDQGLRNTKIPLTELVSDLDWIESYAYDIEQKFLRTGVMVDSREYLKLQSKVYKHRAKIYTYARPLLDKQIALLRQE</sequence>
<keyword evidence="4" id="KW-0539">Nucleus</keyword>
<evidence type="ECO:0000256" key="4">
    <source>
        <dbReference type="ARBA" id="ARBA00023242"/>
    </source>
</evidence>
<evidence type="ECO:0000256" key="1">
    <source>
        <dbReference type="ARBA" id="ARBA00023015"/>
    </source>
</evidence>
<evidence type="ECO:0000313" key="7">
    <source>
        <dbReference type="Proteomes" id="UP000009170"/>
    </source>
</evidence>
<feature type="domain" description="RWP-RK" evidence="5">
    <location>
        <begin position="1"/>
        <end position="83"/>
    </location>
</feature>
<evidence type="ECO:0000259" key="5">
    <source>
        <dbReference type="PROSITE" id="PS51519"/>
    </source>
</evidence>
<keyword evidence="2" id="KW-0238">DNA-binding</keyword>
<evidence type="ECO:0000313" key="6">
    <source>
        <dbReference type="EMBL" id="CEG02098.1"/>
    </source>
</evidence>
<accession>A0A096PBT9</accession>
<keyword evidence="7" id="KW-1185">Reference proteome</keyword>
<protein>
    <submittedName>
        <fullName evidence="6">RWP-RK domain</fullName>
    </submittedName>
</protein>
<reference evidence="6 7" key="2">
    <citation type="journal article" date="2014" name="BMC Genomics">
        <title>An improved genome of the model marine alga Ostreococcus tauri unfolds by assessing Illumina de novo assemblies.</title>
        <authorList>
            <person name="Blanc-Mathieu R."/>
            <person name="Verhelst B."/>
            <person name="Derelle E."/>
            <person name="Rombauts S."/>
            <person name="Bouget F.Y."/>
            <person name="Carre I."/>
            <person name="Chateau A."/>
            <person name="Eyre-Walker A."/>
            <person name="Grimsley N."/>
            <person name="Moreau H."/>
            <person name="Piegu B."/>
            <person name="Rivals E."/>
            <person name="Schackwitz W."/>
            <person name="Van de Peer Y."/>
            <person name="Piganeau G."/>
        </authorList>
    </citation>
    <scope>NUCLEOTIDE SEQUENCE [LARGE SCALE GENOMIC DNA]</scope>
    <source>
        <strain evidence="7">OTTH 0595 / CCAP 157/2 / RCC745</strain>
    </source>
</reference>
<dbReference type="Proteomes" id="UP000009170">
    <property type="component" value="Unassembled WGS sequence"/>
</dbReference>
<comment type="caution">
    <text evidence="6">The sequence shown here is derived from an EMBL/GenBank/DDBJ whole genome shotgun (WGS) entry which is preliminary data.</text>
</comment>
<evidence type="ECO:0000256" key="2">
    <source>
        <dbReference type="ARBA" id="ARBA00023125"/>
    </source>
</evidence>
<dbReference type="RefSeq" id="XP_022841348.1">
    <property type="nucleotide sequence ID" value="XM_022982574.1"/>
</dbReference>
<organism evidence="6 7">
    <name type="scientific">Ostreococcus tauri</name>
    <name type="common">Marine green alga</name>
    <dbReference type="NCBI Taxonomy" id="70448"/>
    <lineage>
        <taxon>Eukaryota</taxon>
        <taxon>Viridiplantae</taxon>
        <taxon>Chlorophyta</taxon>
        <taxon>Mamiellophyceae</taxon>
        <taxon>Mamiellales</taxon>
        <taxon>Bathycoccaceae</taxon>
        <taxon>Ostreococcus</taxon>
    </lineage>
</organism>